<dbReference type="Proteomes" id="UP000729733">
    <property type="component" value="Unassembled WGS sequence"/>
</dbReference>
<organism evidence="2 3">
    <name type="scientific">Waterburya agarophytonicola KI4</name>
    <dbReference type="NCBI Taxonomy" id="2874699"/>
    <lineage>
        <taxon>Bacteria</taxon>
        <taxon>Bacillati</taxon>
        <taxon>Cyanobacteriota</taxon>
        <taxon>Cyanophyceae</taxon>
        <taxon>Pleurocapsales</taxon>
        <taxon>Hyellaceae</taxon>
        <taxon>Waterburya</taxon>
        <taxon>Waterburya agarophytonicola</taxon>
    </lineage>
</organism>
<comment type="caution">
    <text evidence="2">The sequence shown here is derived from an EMBL/GenBank/DDBJ whole genome shotgun (WGS) entry which is preliminary data.</text>
</comment>
<name>A0A964BP95_9CYAN</name>
<keyword evidence="3" id="KW-1185">Reference proteome</keyword>
<feature type="compositionally biased region" description="Basic and acidic residues" evidence="1">
    <location>
        <begin position="86"/>
        <end position="95"/>
    </location>
</feature>
<accession>A0A964BP95</accession>
<sequence length="136" mass="15662">MANLQQIKQVAAQLHLNLDNPNSVREQLKGINQSLVQLHKLRQEVNTKLQNLNQPNQAFGLDEAAAIGLHLLGKHGVARQVTRQGNRAERQEKRQQNNARQPHIKMKNLIDNYVFEGDRLKLMAQNYLKEQQSKEK</sequence>
<proteinExistence type="predicted"/>
<evidence type="ECO:0000313" key="2">
    <source>
        <dbReference type="EMBL" id="MCC0175400.1"/>
    </source>
</evidence>
<dbReference type="AlphaFoldDB" id="A0A964BP95"/>
<dbReference type="EMBL" id="JADWDC010000001">
    <property type="protein sequence ID" value="MCC0175400.1"/>
    <property type="molecule type" value="Genomic_DNA"/>
</dbReference>
<feature type="region of interest" description="Disordered" evidence="1">
    <location>
        <begin position="78"/>
        <end position="104"/>
    </location>
</feature>
<dbReference type="RefSeq" id="WP_229638400.1">
    <property type="nucleotide sequence ID" value="NZ_JADWDC010000001.1"/>
</dbReference>
<gene>
    <name evidence="2" type="ORF">I4641_00195</name>
</gene>
<reference evidence="2" key="1">
    <citation type="journal article" date="2021" name="Antonie Van Leeuwenhoek">
        <title>Draft genome and description of Waterburya agarophytonicola gen. nov. sp. nov. (Pleurocapsales, Cyanobacteria): a seaweed symbiont.</title>
        <authorList>
            <person name="Bonthond G."/>
            <person name="Shalygin S."/>
            <person name="Bayer T."/>
            <person name="Weinberger F."/>
        </authorList>
    </citation>
    <scope>NUCLEOTIDE SEQUENCE</scope>
    <source>
        <strain evidence="2">KI4</strain>
    </source>
</reference>
<evidence type="ECO:0000313" key="3">
    <source>
        <dbReference type="Proteomes" id="UP000729733"/>
    </source>
</evidence>
<protein>
    <submittedName>
        <fullName evidence="2">Uncharacterized protein</fullName>
    </submittedName>
</protein>
<evidence type="ECO:0000256" key="1">
    <source>
        <dbReference type="SAM" id="MobiDB-lite"/>
    </source>
</evidence>